<keyword evidence="9 17" id="KW-0418">Kinase</keyword>
<dbReference type="PROSITE" id="PS50885">
    <property type="entry name" value="HAMP"/>
    <property type="match status" value="1"/>
</dbReference>
<protein>
    <recommendedName>
        <fullName evidence="3">histidine kinase</fullName>
        <ecNumber evidence="3">2.7.13.3</ecNumber>
    </recommendedName>
</protein>
<evidence type="ECO:0000256" key="6">
    <source>
        <dbReference type="ARBA" id="ARBA00022679"/>
    </source>
</evidence>
<keyword evidence="12" id="KW-0902">Two-component regulatory system</keyword>
<evidence type="ECO:0000256" key="2">
    <source>
        <dbReference type="ARBA" id="ARBA00004651"/>
    </source>
</evidence>
<evidence type="ECO:0000313" key="17">
    <source>
        <dbReference type="EMBL" id="MFE8701481.1"/>
    </source>
</evidence>
<evidence type="ECO:0000259" key="16">
    <source>
        <dbReference type="PROSITE" id="PS50885"/>
    </source>
</evidence>
<keyword evidence="6" id="KW-0808">Transferase</keyword>
<evidence type="ECO:0000256" key="13">
    <source>
        <dbReference type="ARBA" id="ARBA00023136"/>
    </source>
</evidence>
<dbReference type="PANTHER" id="PTHR45528:SF1">
    <property type="entry name" value="SENSOR HISTIDINE KINASE CPXA"/>
    <property type="match status" value="1"/>
</dbReference>
<dbReference type="InterPro" id="IPR036890">
    <property type="entry name" value="HATPase_C_sf"/>
</dbReference>
<evidence type="ECO:0000313" key="18">
    <source>
        <dbReference type="Proteomes" id="UP001601059"/>
    </source>
</evidence>
<dbReference type="EMBL" id="JBIACK010000005">
    <property type="protein sequence ID" value="MFE8701481.1"/>
    <property type="molecule type" value="Genomic_DNA"/>
</dbReference>
<dbReference type="InterPro" id="IPR003660">
    <property type="entry name" value="HAMP_dom"/>
</dbReference>
<evidence type="ECO:0000256" key="14">
    <source>
        <dbReference type="SAM" id="Phobius"/>
    </source>
</evidence>
<dbReference type="EC" id="2.7.13.3" evidence="3"/>
<dbReference type="InterPro" id="IPR036097">
    <property type="entry name" value="HisK_dim/P_sf"/>
</dbReference>
<reference evidence="17 18" key="1">
    <citation type="submission" date="2024-08" db="EMBL/GenBank/DDBJ databases">
        <title>Two novel Cytobacillus novel species.</title>
        <authorList>
            <person name="Liu G."/>
        </authorList>
    </citation>
    <scope>NUCLEOTIDE SEQUENCE [LARGE SCALE GENOMIC DNA]</scope>
    <source>
        <strain evidence="17 18">FJAT-54145</strain>
    </source>
</reference>
<evidence type="ECO:0000256" key="7">
    <source>
        <dbReference type="ARBA" id="ARBA00022692"/>
    </source>
</evidence>
<dbReference type="Gene3D" id="3.30.565.10">
    <property type="entry name" value="Histidine kinase-like ATPase, C-terminal domain"/>
    <property type="match status" value="1"/>
</dbReference>
<feature type="domain" description="HAMP" evidence="16">
    <location>
        <begin position="83"/>
        <end position="135"/>
    </location>
</feature>
<sequence>MVMILLLSLGLALVTSFLAYEILMNFIYGSTTLSGLFQEIIEIIGFYKFIHLQQVYGPVIAVIVNIILFVLYVIMFYRREKRGYFQQSLEKLVKEISFVSEGNFEYQLKHDEIQELNTLAKNVNEIVLKLQKSMEEERLAEQAKKDLITNVSHDLRTPLTSIIGFLGLIEQDKYKDETELRYYVQTAYEKSTRLNKLIDDLFEYTRVQNGGVRLLMTPINITEMIGQLAVQFKLQFEEAAMECRQYTSNNKLMVAADGDKLARVFENLITNAIKYGAEGKYIDINAREEDEFVIIDFINYGEQIPSMDLPFIFERFYRVEKSRSESDHSSGLGLAIAKGMIELHGGSIEVKSNLEKTIFSVKLARLRDV</sequence>
<proteinExistence type="predicted"/>
<keyword evidence="18" id="KW-1185">Reference proteome</keyword>
<evidence type="ECO:0000256" key="12">
    <source>
        <dbReference type="ARBA" id="ARBA00023012"/>
    </source>
</evidence>
<evidence type="ECO:0000256" key="9">
    <source>
        <dbReference type="ARBA" id="ARBA00022777"/>
    </source>
</evidence>
<keyword evidence="5" id="KW-0597">Phosphoprotein</keyword>
<comment type="catalytic activity">
    <reaction evidence="1">
        <text>ATP + protein L-histidine = ADP + protein N-phospho-L-histidine.</text>
        <dbReference type="EC" id="2.7.13.3"/>
    </reaction>
</comment>
<evidence type="ECO:0000256" key="5">
    <source>
        <dbReference type="ARBA" id="ARBA00022553"/>
    </source>
</evidence>
<dbReference type="Gene3D" id="6.10.340.10">
    <property type="match status" value="1"/>
</dbReference>
<evidence type="ECO:0000256" key="10">
    <source>
        <dbReference type="ARBA" id="ARBA00022840"/>
    </source>
</evidence>
<evidence type="ECO:0000259" key="15">
    <source>
        <dbReference type="PROSITE" id="PS50109"/>
    </source>
</evidence>
<dbReference type="CDD" id="cd00075">
    <property type="entry name" value="HATPase"/>
    <property type="match status" value="1"/>
</dbReference>
<keyword evidence="4" id="KW-1003">Cell membrane</keyword>
<dbReference type="PRINTS" id="PR00344">
    <property type="entry name" value="BCTRLSENSOR"/>
</dbReference>
<dbReference type="Pfam" id="PF00512">
    <property type="entry name" value="HisKA"/>
    <property type="match status" value="1"/>
</dbReference>
<evidence type="ECO:0000256" key="11">
    <source>
        <dbReference type="ARBA" id="ARBA00022989"/>
    </source>
</evidence>
<dbReference type="InterPro" id="IPR050398">
    <property type="entry name" value="HssS/ArlS-like"/>
</dbReference>
<comment type="caution">
    <text evidence="17">The sequence shown here is derived from an EMBL/GenBank/DDBJ whole genome shotgun (WGS) entry which is preliminary data.</text>
</comment>
<feature type="domain" description="Histidine kinase" evidence="15">
    <location>
        <begin position="150"/>
        <end position="367"/>
    </location>
</feature>
<organism evidence="17 18">
    <name type="scientific">Cytobacillus spartinae</name>
    <dbReference type="NCBI Taxonomy" id="3299023"/>
    <lineage>
        <taxon>Bacteria</taxon>
        <taxon>Bacillati</taxon>
        <taxon>Bacillota</taxon>
        <taxon>Bacilli</taxon>
        <taxon>Bacillales</taxon>
        <taxon>Bacillaceae</taxon>
        <taxon>Cytobacillus</taxon>
    </lineage>
</organism>
<evidence type="ECO:0000256" key="3">
    <source>
        <dbReference type="ARBA" id="ARBA00012438"/>
    </source>
</evidence>
<dbReference type="SMART" id="SM00387">
    <property type="entry name" value="HATPase_c"/>
    <property type="match status" value="1"/>
</dbReference>
<dbReference type="RefSeq" id="WP_389361521.1">
    <property type="nucleotide sequence ID" value="NZ_JBIACK010000005.1"/>
</dbReference>
<dbReference type="GO" id="GO:0016301">
    <property type="term" value="F:kinase activity"/>
    <property type="evidence" value="ECO:0007669"/>
    <property type="project" value="UniProtKB-KW"/>
</dbReference>
<dbReference type="InterPro" id="IPR003594">
    <property type="entry name" value="HATPase_dom"/>
</dbReference>
<dbReference type="PANTHER" id="PTHR45528">
    <property type="entry name" value="SENSOR HISTIDINE KINASE CPXA"/>
    <property type="match status" value="1"/>
</dbReference>
<name>A0ABW6KB57_9BACI</name>
<dbReference type="SMART" id="SM00388">
    <property type="entry name" value="HisKA"/>
    <property type="match status" value="1"/>
</dbReference>
<dbReference type="CDD" id="cd00082">
    <property type="entry name" value="HisKA"/>
    <property type="match status" value="1"/>
</dbReference>
<dbReference type="Proteomes" id="UP001601059">
    <property type="component" value="Unassembled WGS sequence"/>
</dbReference>
<dbReference type="InterPro" id="IPR003661">
    <property type="entry name" value="HisK_dim/P_dom"/>
</dbReference>
<comment type="subcellular location">
    <subcellularLocation>
        <location evidence="2">Cell membrane</location>
        <topology evidence="2">Multi-pass membrane protein</topology>
    </subcellularLocation>
</comment>
<keyword evidence="13 14" id="KW-0472">Membrane</keyword>
<dbReference type="SUPFAM" id="SSF55874">
    <property type="entry name" value="ATPase domain of HSP90 chaperone/DNA topoisomerase II/histidine kinase"/>
    <property type="match status" value="1"/>
</dbReference>
<keyword evidence="7 14" id="KW-0812">Transmembrane</keyword>
<keyword evidence="8" id="KW-0547">Nucleotide-binding</keyword>
<dbReference type="Gene3D" id="1.10.287.130">
    <property type="match status" value="1"/>
</dbReference>
<evidence type="ECO:0000256" key="8">
    <source>
        <dbReference type="ARBA" id="ARBA00022741"/>
    </source>
</evidence>
<evidence type="ECO:0000256" key="4">
    <source>
        <dbReference type="ARBA" id="ARBA00022475"/>
    </source>
</evidence>
<dbReference type="SUPFAM" id="SSF47384">
    <property type="entry name" value="Homodimeric domain of signal transducing histidine kinase"/>
    <property type="match status" value="1"/>
</dbReference>
<dbReference type="Pfam" id="PF02518">
    <property type="entry name" value="HATPase_c"/>
    <property type="match status" value="1"/>
</dbReference>
<keyword evidence="10" id="KW-0067">ATP-binding</keyword>
<dbReference type="PROSITE" id="PS50109">
    <property type="entry name" value="HIS_KIN"/>
    <property type="match status" value="1"/>
</dbReference>
<gene>
    <name evidence="17" type="ORF">ACFYKX_12830</name>
</gene>
<evidence type="ECO:0000256" key="1">
    <source>
        <dbReference type="ARBA" id="ARBA00000085"/>
    </source>
</evidence>
<dbReference type="InterPro" id="IPR005467">
    <property type="entry name" value="His_kinase_dom"/>
</dbReference>
<dbReference type="InterPro" id="IPR004358">
    <property type="entry name" value="Sig_transdc_His_kin-like_C"/>
</dbReference>
<feature type="transmembrane region" description="Helical" evidence="14">
    <location>
        <begin position="55"/>
        <end position="77"/>
    </location>
</feature>
<keyword evidence="11 14" id="KW-1133">Transmembrane helix</keyword>
<accession>A0ABW6KB57</accession>